<keyword evidence="4" id="KW-1185">Reference proteome</keyword>
<comment type="caution">
    <text evidence="3">The sequence shown here is derived from an EMBL/GenBank/DDBJ whole genome shotgun (WGS) entry which is preliminary data.</text>
</comment>
<dbReference type="EMBL" id="BAAANT010000001">
    <property type="protein sequence ID" value="GAA2129843.1"/>
    <property type="molecule type" value="Genomic_DNA"/>
</dbReference>
<dbReference type="Proteomes" id="UP001422759">
    <property type="component" value="Unassembled WGS sequence"/>
</dbReference>
<feature type="chain" id="PRO_5045822846" description="Secreted protein" evidence="2">
    <location>
        <begin position="22"/>
        <end position="238"/>
    </location>
</feature>
<accession>A0ABN2YMW8</accession>
<feature type="signal peptide" evidence="2">
    <location>
        <begin position="1"/>
        <end position="21"/>
    </location>
</feature>
<feature type="compositionally biased region" description="Low complexity" evidence="1">
    <location>
        <begin position="144"/>
        <end position="153"/>
    </location>
</feature>
<name>A0ABN2YMW8_9ACTN</name>
<protein>
    <recommendedName>
        <fullName evidence="5">Secreted protein</fullName>
    </recommendedName>
</protein>
<organism evidence="3 4">
    <name type="scientific">Kitasatospora kazusensis</name>
    <dbReference type="NCBI Taxonomy" id="407974"/>
    <lineage>
        <taxon>Bacteria</taxon>
        <taxon>Bacillati</taxon>
        <taxon>Actinomycetota</taxon>
        <taxon>Actinomycetes</taxon>
        <taxon>Kitasatosporales</taxon>
        <taxon>Streptomycetaceae</taxon>
        <taxon>Kitasatospora</taxon>
    </lineage>
</organism>
<evidence type="ECO:0000256" key="2">
    <source>
        <dbReference type="SAM" id="SignalP"/>
    </source>
</evidence>
<evidence type="ECO:0008006" key="5">
    <source>
        <dbReference type="Google" id="ProtNLM"/>
    </source>
</evidence>
<dbReference type="RefSeq" id="WP_344459577.1">
    <property type="nucleotide sequence ID" value="NZ_BAAANT010000001.1"/>
</dbReference>
<evidence type="ECO:0000313" key="4">
    <source>
        <dbReference type="Proteomes" id="UP001422759"/>
    </source>
</evidence>
<reference evidence="3 4" key="1">
    <citation type="journal article" date="2019" name="Int. J. Syst. Evol. Microbiol.">
        <title>The Global Catalogue of Microorganisms (GCM) 10K type strain sequencing project: providing services to taxonomists for standard genome sequencing and annotation.</title>
        <authorList>
            <consortium name="The Broad Institute Genomics Platform"/>
            <consortium name="The Broad Institute Genome Sequencing Center for Infectious Disease"/>
            <person name="Wu L."/>
            <person name="Ma J."/>
        </authorList>
    </citation>
    <scope>NUCLEOTIDE SEQUENCE [LARGE SCALE GENOMIC DNA]</scope>
    <source>
        <strain evidence="3 4">JCM 14560</strain>
    </source>
</reference>
<evidence type="ECO:0000256" key="1">
    <source>
        <dbReference type="SAM" id="MobiDB-lite"/>
    </source>
</evidence>
<gene>
    <name evidence="3" type="ORF">GCM10009760_01540</name>
</gene>
<proteinExistence type="predicted"/>
<evidence type="ECO:0000313" key="3">
    <source>
        <dbReference type="EMBL" id="GAA2129843.1"/>
    </source>
</evidence>
<keyword evidence="2" id="KW-0732">Signal</keyword>
<feature type="region of interest" description="Disordered" evidence="1">
    <location>
        <begin position="131"/>
        <end position="164"/>
    </location>
</feature>
<sequence>MRATWTAAVLTAALGLTTVSAVSVNVASAAEAAPATAVTRSAPVLAAVSAARPAAAIPAVPDPTKTLDVLGALGGVLKLVTGLVSSATPASGTPDPAALQKLVGDLQAAVKDLLAKLPAIPALPPLPATPPLSGTPAVPGASTVPGAPSAPSLPGVPPLLPGDTGRVVPGGLPVPGPAVPVALNPADALAKLQKDVGDLAAAATAAKPDPAAVQKLVGPLSLDTVAATTATAAGLAAG</sequence>